<reference evidence="1" key="1">
    <citation type="journal article" date="2021" name="bioRxiv">
        <title>Whole Genome Assembly and Annotation of Northern Wild Rice, Zizania palustris L., Supports a Whole Genome Duplication in the Zizania Genus.</title>
        <authorList>
            <person name="Haas M."/>
            <person name="Kono T."/>
            <person name="Macchietto M."/>
            <person name="Millas R."/>
            <person name="McGilp L."/>
            <person name="Shao M."/>
            <person name="Duquette J."/>
            <person name="Hirsch C.N."/>
            <person name="Kimball J."/>
        </authorList>
    </citation>
    <scope>NUCLEOTIDE SEQUENCE</scope>
    <source>
        <tissue evidence="1">Fresh leaf tissue</tissue>
    </source>
</reference>
<dbReference type="AlphaFoldDB" id="A0A8J5V1R2"/>
<evidence type="ECO:0000313" key="1">
    <source>
        <dbReference type="EMBL" id="KAG8046965.1"/>
    </source>
</evidence>
<sequence length="134" mass="14832">MESGLGFRFSDDDVVGGFLFFAARCNPPPQRPELPFLDFLFPCLVWGSQTSGSLLTVGERLCAVFLPFVAIAEAVFFTLTDCLADLFPDATALRRRSATSSFLTAFAKKRNYNPQQRGVEVAAEGLGREERKEK</sequence>
<reference evidence="1" key="2">
    <citation type="submission" date="2021-02" db="EMBL/GenBank/DDBJ databases">
        <authorList>
            <person name="Kimball J.A."/>
            <person name="Haas M.W."/>
            <person name="Macchietto M."/>
            <person name="Kono T."/>
            <person name="Duquette J."/>
            <person name="Shao M."/>
        </authorList>
    </citation>
    <scope>NUCLEOTIDE SEQUENCE</scope>
    <source>
        <tissue evidence="1">Fresh leaf tissue</tissue>
    </source>
</reference>
<organism evidence="1 2">
    <name type="scientific">Zizania palustris</name>
    <name type="common">Northern wild rice</name>
    <dbReference type="NCBI Taxonomy" id="103762"/>
    <lineage>
        <taxon>Eukaryota</taxon>
        <taxon>Viridiplantae</taxon>
        <taxon>Streptophyta</taxon>
        <taxon>Embryophyta</taxon>
        <taxon>Tracheophyta</taxon>
        <taxon>Spermatophyta</taxon>
        <taxon>Magnoliopsida</taxon>
        <taxon>Liliopsida</taxon>
        <taxon>Poales</taxon>
        <taxon>Poaceae</taxon>
        <taxon>BOP clade</taxon>
        <taxon>Oryzoideae</taxon>
        <taxon>Oryzeae</taxon>
        <taxon>Zizaniinae</taxon>
        <taxon>Zizania</taxon>
    </lineage>
</organism>
<dbReference type="Proteomes" id="UP000729402">
    <property type="component" value="Unassembled WGS sequence"/>
</dbReference>
<dbReference type="EMBL" id="JAAALK010000290">
    <property type="protein sequence ID" value="KAG8046965.1"/>
    <property type="molecule type" value="Genomic_DNA"/>
</dbReference>
<comment type="caution">
    <text evidence="1">The sequence shown here is derived from an EMBL/GenBank/DDBJ whole genome shotgun (WGS) entry which is preliminary data.</text>
</comment>
<proteinExistence type="predicted"/>
<gene>
    <name evidence="1" type="ORF">GUJ93_ZPchr0008g11886</name>
</gene>
<evidence type="ECO:0000313" key="2">
    <source>
        <dbReference type="Proteomes" id="UP000729402"/>
    </source>
</evidence>
<protein>
    <submittedName>
        <fullName evidence="1">Uncharacterized protein</fullName>
    </submittedName>
</protein>
<accession>A0A8J5V1R2</accession>
<keyword evidence="2" id="KW-1185">Reference proteome</keyword>
<name>A0A8J5V1R2_ZIZPA</name>